<dbReference type="AlphaFoldDB" id="A0A0N9I5E8"/>
<dbReference type="InterPro" id="IPR036188">
    <property type="entry name" value="FAD/NAD-bd_sf"/>
</dbReference>
<dbReference type="InterPro" id="IPR050641">
    <property type="entry name" value="RIFMO-like"/>
</dbReference>
<dbReference type="GO" id="GO:0071949">
    <property type="term" value="F:FAD binding"/>
    <property type="evidence" value="ECO:0007669"/>
    <property type="project" value="InterPro"/>
</dbReference>
<evidence type="ECO:0000256" key="2">
    <source>
        <dbReference type="ARBA" id="ARBA00022630"/>
    </source>
</evidence>
<evidence type="ECO:0000259" key="5">
    <source>
        <dbReference type="Pfam" id="PF01494"/>
    </source>
</evidence>
<dbReference type="Gene3D" id="3.30.9.10">
    <property type="entry name" value="D-Amino Acid Oxidase, subunit A, domain 2"/>
    <property type="match status" value="1"/>
</dbReference>
<keyword evidence="4" id="KW-0472">Membrane</keyword>
<proteinExistence type="predicted"/>
<dbReference type="Pfam" id="PF01494">
    <property type="entry name" value="FAD_binding_3"/>
    <property type="match status" value="1"/>
</dbReference>
<dbReference type="Gene3D" id="3.40.30.120">
    <property type="match status" value="1"/>
</dbReference>
<dbReference type="GO" id="GO:0016709">
    <property type="term" value="F:oxidoreductase activity, acting on paired donors, with incorporation or reduction of molecular oxygen, NAD(P)H as one donor, and incorporation of one atom of oxygen"/>
    <property type="evidence" value="ECO:0007669"/>
    <property type="project" value="UniProtKB-ARBA"/>
</dbReference>
<dbReference type="OrthoDB" id="4246007at2"/>
<feature type="domain" description="FAD-binding" evidence="5">
    <location>
        <begin position="6"/>
        <end position="360"/>
    </location>
</feature>
<comment type="cofactor">
    <cofactor evidence="1">
        <name>FAD</name>
        <dbReference type="ChEBI" id="CHEBI:57692"/>
    </cofactor>
</comment>
<dbReference type="PRINTS" id="PR00420">
    <property type="entry name" value="RNGMNOXGNASE"/>
</dbReference>
<dbReference type="InterPro" id="IPR002938">
    <property type="entry name" value="FAD-bd"/>
</dbReference>
<name>A0A0N9I5E8_9PSEU</name>
<dbReference type="KEGG" id="kphy:AOZ06_26090"/>
<evidence type="ECO:0000256" key="3">
    <source>
        <dbReference type="ARBA" id="ARBA00022827"/>
    </source>
</evidence>
<dbReference type="EMBL" id="CP012752">
    <property type="protein sequence ID" value="ALG09906.1"/>
    <property type="molecule type" value="Genomic_DNA"/>
</dbReference>
<keyword evidence="4" id="KW-0812">Transmembrane</keyword>
<evidence type="ECO:0000313" key="7">
    <source>
        <dbReference type="Proteomes" id="UP000063699"/>
    </source>
</evidence>
<gene>
    <name evidence="6" type="ORF">AOZ06_26090</name>
</gene>
<evidence type="ECO:0000313" key="6">
    <source>
        <dbReference type="EMBL" id="ALG09906.1"/>
    </source>
</evidence>
<evidence type="ECO:0000256" key="4">
    <source>
        <dbReference type="SAM" id="Phobius"/>
    </source>
</evidence>
<evidence type="ECO:0000256" key="1">
    <source>
        <dbReference type="ARBA" id="ARBA00001974"/>
    </source>
</evidence>
<keyword evidence="3" id="KW-0274">FAD</keyword>
<feature type="transmembrane region" description="Helical" evidence="4">
    <location>
        <begin position="6"/>
        <end position="26"/>
    </location>
</feature>
<dbReference type="RefSeq" id="WP_054291810.1">
    <property type="nucleotide sequence ID" value="NZ_CP012752.1"/>
</dbReference>
<dbReference type="Gene3D" id="3.50.50.60">
    <property type="entry name" value="FAD/NAD(P)-binding domain"/>
    <property type="match status" value="1"/>
</dbReference>
<accession>A0A0N9I5E8</accession>
<sequence length="541" mass="58468">MDDTRVPVLIAGGGLTGLSAAVFLAWHGVPAMLVERHPDTVGLPKVRTIHPRTVELYRAVGIEDRIRATRSPLAGHDLVVHAESLAGEELKRLPPVAGEDLSGFGPCAFAPIDQDQLERILRARAGEVGTDLRFHTELMGLGEHHEGVTAVLRDHDTGHEYRVFAEYMIAADGAKSPVRTMLGIGQHGRGTLARLVNVYFNADLTEPLRGRKIMVATVCNPVVRGSVVSMDADRLWRLAIGMPPDWSGDLSGFTEERCTELVRAAVGVPDLALEIDQVATAPWEISGQVADRWRSGRVVIAGDAAHTMPPIAAFGASTGVQDVYNLAWKLALVWRRVASHELLDSYESERLPVAEETVRQVLVRYAASHGKSTGEHVDPLGVMVYGYTYPSGAFISEPGGNPVALEDPGNPSARPGTRAPHLVVERSGERISIVDLFGRSFVVLAGEAVVGRERVASYVSARTGVEVDWYRVAEDGDIRAADVRFTDRYGIGPDGIVLVRPDGFVAWRAVSVAGLENLEVRLLDVVNLLLCAQARTSVAVP</sequence>
<protein>
    <recommendedName>
        <fullName evidence="5">FAD-binding domain-containing protein</fullName>
    </recommendedName>
</protein>
<dbReference type="PANTHER" id="PTHR43004:SF19">
    <property type="entry name" value="BINDING MONOOXYGENASE, PUTATIVE (JCVI)-RELATED"/>
    <property type="match status" value="1"/>
</dbReference>
<keyword evidence="7" id="KW-1185">Reference proteome</keyword>
<organism evidence="6 7">
    <name type="scientific">Kibdelosporangium phytohabitans</name>
    <dbReference type="NCBI Taxonomy" id="860235"/>
    <lineage>
        <taxon>Bacteria</taxon>
        <taxon>Bacillati</taxon>
        <taxon>Actinomycetota</taxon>
        <taxon>Actinomycetes</taxon>
        <taxon>Pseudonocardiales</taxon>
        <taxon>Pseudonocardiaceae</taxon>
        <taxon>Kibdelosporangium</taxon>
    </lineage>
</organism>
<dbReference type="SUPFAM" id="SSF51905">
    <property type="entry name" value="FAD/NAD(P)-binding domain"/>
    <property type="match status" value="1"/>
</dbReference>
<dbReference type="Proteomes" id="UP000063699">
    <property type="component" value="Chromosome"/>
</dbReference>
<keyword evidence="4" id="KW-1133">Transmembrane helix</keyword>
<keyword evidence="2" id="KW-0285">Flavoprotein</keyword>
<dbReference type="Pfam" id="PF21274">
    <property type="entry name" value="Rng_hyd_C"/>
    <property type="match status" value="1"/>
</dbReference>
<dbReference type="STRING" id="860235.AOZ06_26090"/>
<dbReference type="PANTHER" id="PTHR43004">
    <property type="entry name" value="TRK SYSTEM POTASSIUM UPTAKE PROTEIN"/>
    <property type="match status" value="1"/>
</dbReference>
<reference evidence="6 7" key="1">
    <citation type="submission" date="2015-07" db="EMBL/GenBank/DDBJ databases">
        <title>Genome sequencing of Kibdelosporangium phytohabitans.</title>
        <authorList>
            <person name="Qin S."/>
            <person name="Xing K."/>
        </authorList>
    </citation>
    <scope>NUCLEOTIDE SEQUENCE [LARGE SCALE GENOMIC DNA]</scope>
    <source>
        <strain evidence="6 7">KLBMP1111</strain>
    </source>
</reference>